<sequence length="171" mass="19456">MEVILIKPVRQLGRIGEIHEVRNGFAWHYLFPRKLAVRATEDNKQLIERQKHKLEEKEEKIKISAAETGDNIRDKEIIFIKQSADDGRLFGSVSSKEIAESLSKIVGHQISYASIILDKPIKTTGLFTVEVRLHAELSTDIAVIVARTELEAHSYSRDNKQNVEEVEILAQ</sequence>
<keyword evidence="9" id="KW-0175">Coiled coil</keyword>
<evidence type="ECO:0000259" key="10">
    <source>
        <dbReference type="PROSITE" id="PS00651"/>
    </source>
</evidence>
<evidence type="ECO:0000256" key="1">
    <source>
        <dbReference type="ARBA" id="ARBA00010605"/>
    </source>
</evidence>
<dbReference type="PROSITE" id="PS00651">
    <property type="entry name" value="RIBOSOMAL_L9"/>
    <property type="match status" value="1"/>
</dbReference>
<dbReference type="InterPro" id="IPR000244">
    <property type="entry name" value="Ribosomal_bL9"/>
</dbReference>
<dbReference type="InterPro" id="IPR036935">
    <property type="entry name" value="Ribosomal_bL9_N_sf"/>
</dbReference>
<dbReference type="GO" id="GO:0005840">
    <property type="term" value="C:ribosome"/>
    <property type="evidence" value="ECO:0007669"/>
    <property type="project" value="UniProtKB-KW"/>
</dbReference>
<comment type="caution">
    <text evidence="11">The sequence shown here is derived from an EMBL/GenBank/DDBJ whole genome shotgun (WGS) entry which is preliminary data.</text>
</comment>
<dbReference type="InterPro" id="IPR009027">
    <property type="entry name" value="Ribosomal_bL9/RNase_H1_N"/>
</dbReference>
<evidence type="ECO:0000256" key="2">
    <source>
        <dbReference type="ARBA" id="ARBA00022730"/>
    </source>
</evidence>
<dbReference type="InterPro" id="IPR020069">
    <property type="entry name" value="Ribosomal_bL9_C"/>
</dbReference>
<keyword evidence="3" id="KW-0694">RNA-binding</keyword>
<dbReference type="InterPro" id="IPR020594">
    <property type="entry name" value="Ribosomal_bL9_bac/chp"/>
</dbReference>
<reference evidence="11" key="1">
    <citation type="submission" date="2022-07" db="EMBL/GenBank/DDBJ databases">
        <authorList>
            <person name="Trinca V."/>
            <person name="Uliana J.V.C."/>
            <person name="Torres T.T."/>
            <person name="Ward R.J."/>
            <person name="Monesi N."/>
        </authorList>
    </citation>
    <scope>NUCLEOTIDE SEQUENCE</scope>
    <source>
        <strain evidence="11">HSMRA1968</strain>
        <tissue evidence="11">Whole embryos</tissue>
    </source>
</reference>
<dbReference type="NCBIfam" id="TIGR00158">
    <property type="entry name" value="L9"/>
    <property type="match status" value="1"/>
</dbReference>
<dbReference type="Gene3D" id="3.40.5.10">
    <property type="entry name" value="Ribosomal protein L9, N-terminal domain"/>
    <property type="match status" value="1"/>
</dbReference>
<proteinExistence type="inferred from homology"/>
<evidence type="ECO:0000256" key="7">
    <source>
        <dbReference type="ARBA" id="ARBA00035381"/>
    </source>
</evidence>
<dbReference type="GO" id="GO:0019843">
    <property type="term" value="F:rRNA binding"/>
    <property type="evidence" value="ECO:0007669"/>
    <property type="project" value="UniProtKB-KW"/>
</dbReference>
<dbReference type="Proteomes" id="UP001151699">
    <property type="component" value="Chromosome A"/>
</dbReference>
<feature type="domain" description="Ribosomal protein L9" evidence="10">
    <location>
        <begin position="13"/>
        <end position="40"/>
    </location>
</feature>
<dbReference type="GO" id="GO:1990904">
    <property type="term" value="C:ribonucleoprotein complex"/>
    <property type="evidence" value="ECO:0007669"/>
    <property type="project" value="UniProtKB-KW"/>
</dbReference>
<dbReference type="AlphaFoldDB" id="A0A9Q0RSU4"/>
<keyword evidence="4 11" id="KW-0689">Ribosomal protein</keyword>
<comment type="similarity">
    <text evidence="1">Belongs to the bacterial ribosomal protein bL9 family.</text>
</comment>
<dbReference type="GO" id="GO:0006412">
    <property type="term" value="P:translation"/>
    <property type="evidence" value="ECO:0007669"/>
    <property type="project" value="InterPro"/>
</dbReference>
<dbReference type="OrthoDB" id="10057707at2759"/>
<keyword evidence="13" id="KW-1185">Reference proteome</keyword>
<keyword evidence="2" id="KW-0699">rRNA-binding</keyword>
<accession>A0A9Q0RSU4</accession>
<dbReference type="EMBL" id="WJQU01002931">
    <property type="protein sequence ID" value="KAJ6629263.1"/>
    <property type="molecule type" value="Genomic_DNA"/>
</dbReference>
<gene>
    <name evidence="11" type="primary">rplI_1</name>
    <name evidence="12" type="synonym">rplI_0</name>
    <name evidence="12" type="ORF">Bhyg_00228</name>
    <name evidence="11" type="ORF">Bhyg_17724</name>
</gene>
<keyword evidence="5" id="KW-0687">Ribonucleoprotein</keyword>
<evidence type="ECO:0000256" key="9">
    <source>
        <dbReference type="SAM" id="Coils"/>
    </source>
</evidence>
<dbReference type="Pfam" id="PF03948">
    <property type="entry name" value="Ribosomal_L9_C"/>
    <property type="match status" value="1"/>
</dbReference>
<evidence type="ECO:0000256" key="6">
    <source>
        <dbReference type="ARBA" id="ARBA00035194"/>
    </source>
</evidence>
<evidence type="ECO:0000313" key="11">
    <source>
        <dbReference type="EMBL" id="KAJ6629263.1"/>
    </source>
</evidence>
<dbReference type="Pfam" id="PF01281">
    <property type="entry name" value="Ribosomal_L9_N"/>
    <property type="match status" value="1"/>
</dbReference>
<dbReference type="InterPro" id="IPR020070">
    <property type="entry name" value="Ribosomal_bL9_N"/>
</dbReference>
<evidence type="ECO:0000256" key="3">
    <source>
        <dbReference type="ARBA" id="ARBA00022884"/>
    </source>
</evidence>
<dbReference type="SUPFAM" id="SSF55653">
    <property type="entry name" value="Ribosomal protein L9 C-domain"/>
    <property type="match status" value="1"/>
</dbReference>
<evidence type="ECO:0000256" key="4">
    <source>
        <dbReference type="ARBA" id="ARBA00022980"/>
    </source>
</evidence>
<dbReference type="Gene3D" id="3.10.430.100">
    <property type="entry name" value="Ribosomal protein L9, C-terminal domain"/>
    <property type="match status" value="1"/>
</dbReference>
<dbReference type="HAMAP" id="MF_00503">
    <property type="entry name" value="Ribosomal_bL9"/>
    <property type="match status" value="1"/>
</dbReference>
<dbReference type="PANTHER" id="PTHR21368">
    <property type="entry name" value="50S RIBOSOMAL PROTEIN L9"/>
    <property type="match status" value="1"/>
</dbReference>
<dbReference type="EMBL" id="WJQU01000001">
    <property type="protein sequence ID" value="KAJ6645027.1"/>
    <property type="molecule type" value="Genomic_DNA"/>
</dbReference>
<evidence type="ECO:0000313" key="13">
    <source>
        <dbReference type="Proteomes" id="UP001151699"/>
    </source>
</evidence>
<name>A0A9Q0RSU4_9DIPT</name>
<feature type="coiled-coil region" evidence="9">
    <location>
        <begin position="37"/>
        <end position="67"/>
    </location>
</feature>
<evidence type="ECO:0000256" key="8">
    <source>
        <dbReference type="ARBA" id="ARBA00035427"/>
    </source>
</evidence>
<protein>
    <recommendedName>
        <fullName evidence="6">Large ribosomal subunit protein bL9m</fullName>
    </recommendedName>
    <alternativeName>
        <fullName evidence="7">39S ribosomal protein L9, mitochondrial</fullName>
    </alternativeName>
    <alternativeName>
        <fullName evidence="8">50S ribosomal protein L9, chloroplastic</fullName>
    </alternativeName>
</protein>
<evidence type="ECO:0000313" key="12">
    <source>
        <dbReference type="EMBL" id="KAJ6645027.1"/>
    </source>
</evidence>
<evidence type="ECO:0000256" key="5">
    <source>
        <dbReference type="ARBA" id="ARBA00023274"/>
    </source>
</evidence>
<dbReference type="GO" id="GO:0003735">
    <property type="term" value="F:structural constituent of ribosome"/>
    <property type="evidence" value="ECO:0007669"/>
    <property type="project" value="InterPro"/>
</dbReference>
<organism evidence="11 13">
    <name type="scientific">Pseudolycoriella hygida</name>
    <dbReference type="NCBI Taxonomy" id="35572"/>
    <lineage>
        <taxon>Eukaryota</taxon>
        <taxon>Metazoa</taxon>
        <taxon>Ecdysozoa</taxon>
        <taxon>Arthropoda</taxon>
        <taxon>Hexapoda</taxon>
        <taxon>Insecta</taxon>
        <taxon>Pterygota</taxon>
        <taxon>Neoptera</taxon>
        <taxon>Endopterygota</taxon>
        <taxon>Diptera</taxon>
        <taxon>Nematocera</taxon>
        <taxon>Sciaroidea</taxon>
        <taxon>Sciaridae</taxon>
        <taxon>Pseudolycoriella</taxon>
    </lineage>
</organism>
<dbReference type="InterPro" id="IPR036791">
    <property type="entry name" value="Ribosomal_bL9_C_sf"/>
</dbReference>
<dbReference type="SUPFAM" id="SSF55658">
    <property type="entry name" value="L9 N-domain-like"/>
    <property type="match status" value="1"/>
</dbReference>